<evidence type="ECO:0000256" key="1">
    <source>
        <dbReference type="ARBA" id="ARBA00037999"/>
    </source>
</evidence>
<evidence type="ECO:0000256" key="4">
    <source>
        <dbReference type="RuleBase" id="RU004508"/>
    </source>
</evidence>
<dbReference type="GO" id="GO:0030170">
    <property type="term" value="F:pyridoxal phosphate binding"/>
    <property type="evidence" value="ECO:0007669"/>
    <property type="project" value="TreeGrafter"/>
</dbReference>
<accession>A0A1I2JZP8</accession>
<dbReference type="AlphaFoldDB" id="A0A1I2JZP8"/>
<evidence type="ECO:0000313" key="6">
    <source>
        <dbReference type="Proteomes" id="UP000199116"/>
    </source>
</evidence>
<evidence type="ECO:0000313" key="5">
    <source>
        <dbReference type="EMBL" id="SFF60345.1"/>
    </source>
</evidence>
<dbReference type="Gene3D" id="3.40.640.10">
    <property type="entry name" value="Type I PLP-dependent aspartate aminotransferase-like (Major domain)"/>
    <property type="match status" value="1"/>
</dbReference>
<comment type="similarity">
    <text evidence="1 4">Belongs to the DegT/DnrJ/EryC1 family.</text>
</comment>
<name>A0A1I2JZP8_9FLAO</name>
<dbReference type="InterPro" id="IPR015421">
    <property type="entry name" value="PyrdxlP-dep_Trfase_major"/>
</dbReference>
<dbReference type="InterPro" id="IPR015422">
    <property type="entry name" value="PyrdxlP-dep_Trfase_small"/>
</dbReference>
<dbReference type="EMBL" id="FOOH01000001">
    <property type="protein sequence ID" value="SFF60345.1"/>
    <property type="molecule type" value="Genomic_DNA"/>
</dbReference>
<dbReference type="Proteomes" id="UP000199116">
    <property type="component" value="Unassembled WGS sequence"/>
</dbReference>
<dbReference type="InterPro" id="IPR015424">
    <property type="entry name" value="PyrdxlP-dep_Trfase"/>
</dbReference>
<dbReference type="GO" id="GO:0008483">
    <property type="term" value="F:transaminase activity"/>
    <property type="evidence" value="ECO:0007669"/>
    <property type="project" value="TreeGrafter"/>
</dbReference>
<dbReference type="PIRSF" id="PIRSF000390">
    <property type="entry name" value="PLP_StrS"/>
    <property type="match status" value="1"/>
</dbReference>
<dbReference type="PANTHER" id="PTHR30244">
    <property type="entry name" value="TRANSAMINASE"/>
    <property type="match status" value="1"/>
</dbReference>
<proteinExistence type="inferred from homology"/>
<feature type="modified residue" description="N6-(pyridoxal phosphate)lysine" evidence="3">
    <location>
        <position position="196"/>
    </location>
</feature>
<reference evidence="6" key="1">
    <citation type="submission" date="2016-10" db="EMBL/GenBank/DDBJ databases">
        <authorList>
            <person name="Varghese N."/>
            <person name="Submissions S."/>
        </authorList>
    </citation>
    <scope>NUCLEOTIDE SEQUENCE [LARGE SCALE GENOMIC DNA]</scope>
    <source>
        <strain evidence="6">DSM 23515</strain>
    </source>
</reference>
<protein>
    <submittedName>
        <fullName evidence="5">dTDP-4-amino-4,6-dideoxygalactose transaminase</fullName>
    </submittedName>
</protein>
<dbReference type="RefSeq" id="WP_093302352.1">
    <property type="nucleotide sequence ID" value="NZ_FOOH01000001.1"/>
</dbReference>
<sequence length="386" mass="42545">MNKDKIWLSSPHMGGNEQKFVNEAFEQNWVAPLGPNVNGFEEDIKNYLFKESGKEGAVAALSSGTAALHLALIMIGVKAGDEVLCQSMTFAASANPIAYLGATPIFIDSEEETLNLCPNQLRIAIEDRISKGKKPKAIIAVHLYGMPYQVEKINEIAREFDIPVIEDAAEALGSTYKGGKCGTFAEYAILSFNGNKIITTSGGGALIAKSQANKEKAVFLATQARDAAPHYQHSEIGYNYRLSNISAGIGRGQLQVIDSRVSARRQMHDFYVDLFSEIEGVKVFEAPNKDYFANHWLSVITIDENKTGGINREDLRLHLEKLNIESRPLWKPMHMQPVFKDTAFYGTGVAEQLFKDGLCLPSGSNLTEEERSRIKSGILSCFSNRS</sequence>
<dbReference type="GO" id="GO:0000271">
    <property type="term" value="P:polysaccharide biosynthetic process"/>
    <property type="evidence" value="ECO:0007669"/>
    <property type="project" value="TreeGrafter"/>
</dbReference>
<dbReference type="CDD" id="cd00616">
    <property type="entry name" value="AHBA_syn"/>
    <property type="match status" value="1"/>
</dbReference>
<organism evidence="5 6">
    <name type="scientific">Salegentibacter agarivorans</name>
    <dbReference type="NCBI Taxonomy" id="345907"/>
    <lineage>
        <taxon>Bacteria</taxon>
        <taxon>Pseudomonadati</taxon>
        <taxon>Bacteroidota</taxon>
        <taxon>Flavobacteriia</taxon>
        <taxon>Flavobacteriales</taxon>
        <taxon>Flavobacteriaceae</taxon>
        <taxon>Salegentibacter</taxon>
    </lineage>
</organism>
<evidence type="ECO:0000256" key="2">
    <source>
        <dbReference type="PIRSR" id="PIRSR000390-1"/>
    </source>
</evidence>
<feature type="active site" description="Proton acceptor" evidence="2">
    <location>
        <position position="196"/>
    </location>
</feature>
<dbReference type="Pfam" id="PF01041">
    <property type="entry name" value="DegT_DnrJ_EryC1"/>
    <property type="match status" value="1"/>
</dbReference>
<gene>
    <name evidence="5" type="ORF">SAMN04488033_101340</name>
</gene>
<evidence type="ECO:0000256" key="3">
    <source>
        <dbReference type="PIRSR" id="PIRSR000390-2"/>
    </source>
</evidence>
<dbReference type="PANTHER" id="PTHR30244:SF34">
    <property type="entry name" value="DTDP-4-AMINO-4,6-DIDEOXYGALACTOSE TRANSAMINASE"/>
    <property type="match status" value="1"/>
</dbReference>
<dbReference type="InterPro" id="IPR000653">
    <property type="entry name" value="DegT/StrS_aminotransferase"/>
</dbReference>
<dbReference type="Gene3D" id="3.90.1150.10">
    <property type="entry name" value="Aspartate Aminotransferase, domain 1"/>
    <property type="match status" value="1"/>
</dbReference>
<keyword evidence="6" id="KW-1185">Reference proteome</keyword>
<dbReference type="SUPFAM" id="SSF53383">
    <property type="entry name" value="PLP-dependent transferases"/>
    <property type="match status" value="1"/>
</dbReference>
<keyword evidence="3 4" id="KW-0663">Pyridoxal phosphate</keyword>